<dbReference type="EMBL" id="AP023343">
    <property type="protein sequence ID" value="BCI90954.1"/>
    <property type="molecule type" value="Genomic_DNA"/>
</dbReference>
<dbReference type="InterPro" id="IPR011059">
    <property type="entry name" value="Metal-dep_hydrolase_composite"/>
</dbReference>
<dbReference type="InterPro" id="IPR013108">
    <property type="entry name" value="Amidohydro_3"/>
</dbReference>
<reference evidence="3 4" key="1">
    <citation type="submission" date="2020-07" db="EMBL/GenBank/DDBJ databases">
        <title>Mycobacterium kansasii (former subtype) with zoonotic potential isolated from diseased indoor pet cat, Japan.</title>
        <authorList>
            <person name="Fukano H."/>
            <person name="Terazono T."/>
            <person name="Hoshino Y."/>
        </authorList>
    </citation>
    <scope>NUCLEOTIDE SEQUENCE [LARGE SCALE GENOMIC DNA]</scope>
    <source>
        <strain evidence="3 4">Kuro-I</strain>
    </source>
</reference>
<dbReference type="InterPro" id="IPR032466">
    <property type="entry name" value="Metal_Hydrolase"/>
</dbReference>
<dbReference type="GO" id="GO:0005829">
    <property type="term" value="C:cytosol"/>
    <property type="evidence" value="ECO:0007669"/>
    <property type="project" value="TreeGrafter"/>
</dbReference>
<evidence type="ECO:0000259" key="2">
    <source>
        <dbReference type="Pfam" id="PF07969"/>
    </source>
</evidence>
<dbReference type="AlphaFoldDB" id="A0A7G1IKF4"/>
<dbReference type="PANTHER" id="PTHR11647">
    <property type="entry name" value="HYDRANTOINASE/DIHYDROPYRIMIDINASE FAMILY MEMBER"/>
    <property type="match status" value="1"/>
</dbReference>
<dbReference type="InterPro" id="IPR050378">
    <property type="entry name" value="Metallo-dep_Hydrolases_sf"/>
</dbReference>
<feature type="domain" description="Amidohydrolase 3" evidence="2">
    <location>
        <begin position="71"/>
        <end position="232"/>
    </location>
</feature>
<gene>
    <name evidence="3" type="ORF">NIIDMKKI_61600</name>
</gene>
<accession>A0A7G1IKF4</accession>
<dbReference type="PANTHER" id="PTHR11647:SF1">
    <property type="entry name" value="COLLAPSIN RESPONSE MEDIATOR PROTEIN"/>
    <property type="match status" value="1"/>
</dbReference>
<proteinExistence type="predicted"/>
<evidence type="ECO:0000256" key="1">
    <source>
        <dbReference type="SAM" id="MobiDB-lite"/>
    </source>
</evidence>
<evidence type="ECO:0000313" key="3">
    <source>
        <dbReference type="EMBL" id="BCI90954.1"/>
    </source>
</evidence>
<dbReference type="GO" id="GO:0016812">
    <property type="term" value="F:hydrolase activity, acting on carbon-nitrogen (but not peptide) bonds, in cyclic amides"/>
    <property type="evidence" value="ECO:0007669"/>
    <property type="project" value="TreeGrafter"/>
</dbReference>
<evidence type="ECO:0000313" key="4">
    <source>
        <dbReference type="Proteomes" id="UP000516380"/>
    </source>
</evidence>
<organism evidence="3 4">
    <name type="scientific">Mycobacterium kansasii</name>
    <dbReference type="NCBI Taxonomy" id="1768"/>
    <lineage>
        <taxon>Bacteria</taxon>
        <taxon>Bacillati</taxon>
        <taxon>Actinomycetota</taxon>
        <taxon>Actinomycetes</taxon>
        <taxon>Mycobacteriales</taxon>
        <taxon>Mycobacteriaceae</taxon>
        <taxon>Mycobacterium</taxon>
    </lineage>
</organism>
<dbReference type="Proteomes" id="UP000516380">
    <property type="component" value="Chromosome"/>
</dbReference>
<dbReference type="Pfam" id="PF07969">
    <property type="entry name" value="Amidohydro_3"/>
    <property type="match status" value="1"/>
</dbReference>
<feature type="compositionally biased region" description="Polar residues" evidence="1">
    <location>
        <begin position="14"/>
        <end position="25"/>
    </location>
</feature>
<protein>
    <recommendedName>
        <fullName evidence="2">Amidohydrolase 3 domain-containing protein</fullName>
    </recommendedName>
</protein>
<dbReference type="Gene3D" id="3.20.20.140">
    <property type="entry name" value="Metal-dependent hydrolases"/>
    <property type="match status" value="1"/>
</dbReference>
<dbReference type="SUPFAM" id="SSF51338">
    <property type="entry name" value="Composite domain of metallo-dependent hydrolases"/>
    <property type="match status" value="1"/>
</dbReference>
<name>A0A7G1IKF4_MYCKA</name>
<feature type="region of interest" description="Disordered" evidence="1">
    <location>
        <begin position="1"/>
        <end position="25"/>
    </location>
</feature>
<keyword evidence="4" id="KW-1185">Reference proteome</keyword>
<sequence>MRPALAPDPAEGSQPMNATDSTGTPSPRVLISRGLVFDGGGAAGVVRDIAIADGVVINVSAQQLNPGSFDEVIDAAGKWVMPGFLETHSHYDAEIVTAPGLPESVRHGVTTVVTGNCSLSMVTVDADDSADLFARVEAIPHSGIKAILQESKTWTTPREYRRWLQQQPLGPNVAAMLGHSDLRVGVLGLEAATNKHFQPSDSQIAAMERILDDALDEGFLGLSTMTTRRDKLAGDRAWAQPLPSTFARWREYRRLHKRLRRRGRILQSAPDAETQVNVFAFALTAAGIGRRPLRTSLLTAMDFKSNPMLHRVSRLLALVTNRVLNGDMRFQALPGPMTIFADGVDFAAFEEFSSGVTLRNLRTADDQYALLSDPAFRAQFIKDMGGFMMNGLWNRRFDEAVIIDCPDSSVVGRTFEDLSRERGQHPAEVFLDLAATWRDKLRWYTVVGNHRPDIVVDLLASPGTHVGFADSGAHLRSLANYNFGLRALTIAKRAEQQPQPKLTVGEMVRKLTSDLADWWGVEAGRLRIGARADVVVVNPDGLTDQVFEISEAPAPDAFGVDRVVNRNDDAVEAVLINGRTAYTRAFGYAADLGQCAAYGSFLPSTHTATK</sequence>
<dbReference type="SUPFAM" id="SSF51556">
    <property type="entry name" value="Metallo-dependent hydrolases"/>
    <property type="match status" value="1"/>
</dbReference>